<dbReference type="AlphaFoldDB" id="A0A517XLC7"/>
<name>A0A517XLC7_9BACT</name>
<dbReference type="EMBL" id="CP036273">
    <property type="protein sequence ID" value="QDU18315.1"/>
    <property type="molecule type" value="Genomic_DNA"/>
</dbReference>
<sequence length="87" mass="9508">MRLEDIRQRTRKVPFEPFRVFLSNGQTFDIYHPDQCVGSTGAAHISVPSENGPPHIRDQVTIVSLYHIQKIEPLPTPAAAAGSNGAG</sequence>
<evidence type="ECO:0000313" key="1">
    <source>
        <dbReference type="EMBL" id="QDU18315.1"/>
    </source>
</evidence>
<accession>A0A517XLC7</accession>
<keyword evidence="2" id="KW-1185">Reference proteome</keyword>
<organism evidence="1 2">
    <name type="scientific">Urbifossiella limnaea</name>
    <dbReference type="NCBI Taxonomy" id="2528023"/>
    <lineage>
        <taxon>Bacteria</taxon>
        <taxon>Pseudomonadati</taxon>
        <taxon>Planctomycetota</taxon>
        <taxon>Planctomycetia</taxon>
        <taxon>Gemmatales</taxon>
        <taxon>Gemmataceae</taxon>
        <taxon>Urbifossiella</taxon>
    </lineage>
</organism>
<gene>
    <name evidence="1" type="ORF">ETAA1_02000</name>
</gene>
<dbReference type="OrthoDB" id="291482at2"/>
<dbReference type="KEGG" id="uli:ETAA1_02000"/>
<dbReference type="Proteomes" id="UP000319576">
    <property type="component" value="Chromosome"/>
</dbReference>
<dbReference type="RefSeq" id="WP_145233505.1">
    <property type="nucleotide sequence ID" value="NZ_CP036273.1"/>
</dbReference>
<reference evidence="1 2" key="1">
    <citation type="submission" date="2019-02" db="EMBL/GenBank/DDBJ databases">
        <title>Deep-cultivation of Planctomycetes and their phenomic and genomic characterization uncovers novel biology.</title>
        <authorList>
            <person name="Wiegand S."/>
            <person name="Jogler M."/>
            <person name="Boedeker C."/>
            <person name="Pinto D."/>
            <person name="Vollmers J."/>
            <person name="Rivas-Marin E."/>
            <person name="Kohn T."/>
            <person name="Peeters S.H."/>
            <person name="Heuer A."/>
            <person name="Rast P."/>
            <person name="Oberbeckmann S."/>
            <person name="Bunk B."/>
            <person name="Jeske O."/>
            <person name="Meyerdierks A."/>
            <person name="Storesund J.E."/>
            <person name="Kallscheuer N."/>
            <person name="Luecker S."/>
            <person name="Lage O.M."/>
            <person name="Pohl T."/>
            <person name="Merkel B.J."/>
            <person name="Hornburger P."/>
            <person name="Mueller R.-W."/>
            <person name="Bruemmer F."/>
            <person name="Labrenz M."/>
            <person name="Spormann A.M."/>
            <person name="Op den Camp H."/>
            <person name="Overmann J."/>
            <person name="Amann R."/>
            <person name="Jetten M.S.M."/>
            <person name="Mascher T."/>
            <person name="Medema M.H."/>
            <person name="Devos D.P."/>
            <person name="Kaster A.-K."/>
            <person name="Ovreas L."/>
            <person name="Rohde M."/>
            <person name="Galperin M.Y."/>
            <person name="Jogler C."/>
        </authorList>
    </citation>
    <scope>NUCLEOTIDE SEQUENCE [LARGE SCALE GENOMIC DNA]</scope>
    <source>
        <strain evidence="1 2">ETA_A1</strain>
    </source>
</reference>
<evidence type="ECO:0000313" key="2">
    <source>
        <dbReference type="Proteomes" id="UP000319576"/>
    </source>
</evidence>
<proteinExistence type="predicted"/>
<protein>
    <submittedName>
        <fullName evidence="1">Uncharacterized protein</fullName>
    </submittedName>
</protein>